<evidence type="ECO:0000256" key="1">
    <source>
        <dbReference type="SAM" id="SignalP"/>
    </source>
</evidence>
<evidence type="ECO:0000313" key="2">
    <source>
        <dbReference type="EMBL" id="CAG7728625.1"/>
    </source>
</evidence>
<protein>
    <submittedName>
        <fullName evidence="2">Uncharacterized protein</fullName>
    </submittedName>
</protein>
<proteinExistence type="predicted"/>
<dbReference type="EMBL" id="CAJVCH010166016">
    <property type="protein sequence ID" value="CAG7728625.1"/>
    <property type="molecule type" value="Genomic_DNA"/>
</dbReference>
<gene>
    <name evidence="2" type="ORF">AFUS01_LOCUS17390</name>
</gene>
<evidence type="ECO:0000313" key="3">
    <source>
        <dbReference type="Proteomes" id="UP000708208"/>
    </source>
</evidence>
<feature type="signal peptide" evidence="1">
    <location>
        <begin position="1"/>
        <end position="20"/>
    </location>
</feature>
<sequence>MKTILGLVFLSVLPYQASLGLPVRGLQPSTESNHCYKVLNQIVSGYHLGQFPFVNIPDVFNHGLVEDLVHPFLEFYTLAFNMHPDRWEDGRQEYN</sequence>
<dbReference type="Proteomes" id="UP000708208">
    <property type="component" value="Unassembled WGS sequence"/>
</dbReference>
<keyword evidence="1" id="KW-0732">Signal</keyword>
<name>A0A8J2JXC5_9HEXA</name>
<dbReference type="AlphaFoldDB" id="A0A8J2JXC5"/>
<organism evidence="2 3">
    <name type="scientific">Allacma fusca</name>
    <dbReference type="NCBI Taxonomy" id="39272"/>
    <lineage>
        <taxon>Eukaryota</taxon>
        <taxon>Metazoa</taxon>
        <taxon>Ecdysozoa</taxon>
        <taxon>Arthropoda</taxon>
        <taxon>Hexapoda</taxon>
        <taxon>Collembola</taxon>
        <taxon>Symphypleona</taxon>
        <taxon>Sminthuridae</taxon>
        <taxon>Allacma</taxon>
    </lineage>
</organism>
<comment type="caution">
    <text evidence="2">The sequence shown here is derived from an EMBL/GenBank/DDBJ whole genome shotgun (WGS) entry which is preliminary data.</text>
</comment>
<feature type="chain" id="PRO_5035151922" evidence="1">
    <location>
        <begin position="21"/>
        <end position="95"/>
    </location>
</feature>
<reference evidence="2" key="1">
    <citation type="submission" date="2021-06" db="EMBL/GenBank/DDBJ databases">
        <authorList>
            <person name="Hodson N. C."/>
            <person name="Mongue J. A."/>
            <person name="Jaron S. K."/>
        </authorList>
    </citation>
    <scope>NUCLEOTIDE SEQUENCE</scope>
</reference>
<keyword evidence="3" id="KW-1185">Reference proteome</keyword>
<accession>A0A8J2JXC5</accession>